<dbReference type="EMBL" id="KL198017">
    <property type="protein sequence ID" value="KDQ20567.1"/>
    <property type="molecule type" value="Genomic_DNA"/>
</dbReference>
<organism evidence="1 2">
    <name type="scientific">Botryobasidium botryosum (strain FD-172 SS1)</name>
    <dbReference type="NCBI Taxonomy" id="930990"/>
    <lineage>
        <taxon>Eukaryota</taxon>
        <taxon>Fungi</taxon>
        <taxon>Dikarya</taxon>
        <taxon>Basidiomycota</taxon>
        <taxon>Agaricomycotina</taxon>
        <taxon>Agaricomycetes</taxon>
        <taxon>Cantharellales</taxon>
        <taxon>Botryobasidiaceae</taxon>
        <taxon>Botryobasidium</taxon>
    </lineage>
</organism>
<dbReference type="InParanoid" id="A0A067N8V6"/>
<name>A0A067N8V6_BOTB1</name>
<evidence type="ECO:0000313" key="1">
    <source>
        <dbReference type="EMBL" id="KDQ20567.1"/>
    </source>
</evidence>
<accession>A0A067N8V6</accession>
<protein>
    <submittedName>
        <fullName evidence="1">Uncharacterized protein</fullName>
    </submittedName>
</protein>
<dbReference type="HOGENOM" id="CLU_2704497_0_0_1"/>
<reference evidence="2" key="1">
    <citation type="journal article" date="2014" name="Proc. Natl. Acad. Sci. U.S.A.">
        <title>Extensive sampling of basidiomycete genomes demonstrates inadequacy of the white-rot/brown-rot paradigm for wood decay fungi.</title>
        <authorList>
            <person name="Riley R."/>
            <person name="Salamov A.A."/>
            <person name="Brown D.W."/>
            <person name="Nagy L.G."/>
            <person name="Floudas D."/>
            <person name="Held B.W."/>
            <person name="Levasseur A."/>
            <person name="Lombard V."/>
            <person name="Morin E."/>
            <person name="Otillar R."/>
            <person name="Lindquist E.A."/>
            <person name="Sun H."/>
            <person name="LaButti K.M."/>
            <person name="Schmutz J."/>
            <person name="Jabbour D."/>
            <person name="Luo H."/>
            <person name="Baker S.E."/>
            <person name="Pisabarro A.G."/>
            <person name="Walton J.D."/>
            <person name="Blanchette R.A."/>
            <person name="Henrissat B."/>
            <person name="Martin F."/>
            <person name="Cullen D."/>
            <person name="Hibbett D.S."/>
            <person name="Grigoriev I.V."/>
        </authorList>
    </citation>
    <scope>NUCLEOTIDE SEQUENCE [LARGE SCALE GENOMIC DNA]</scope>
    <source>
        <strain evidence="2">FD-172 SS1</strain>
    </source>
</reference>
<sequence>MSSSPNLFTADPHAIWESTWQVLVEVCPAFFFVSINTRPNPELQAAPPSVREILGAYNAKGEGDREMLLTIFL</sequence>
<gene>
    <name evidence="1" type="ORF">BOTBODRAFT_26570</name>
</gene>
<proteinExistence type="predicted"/>
<dbReference type="Proteomes" id="UP000027195">
    <property type="component" value="Unassembled WGS sequence"/>
</dbReference>
<keyword evidence="2" id="KW-1185">Reference proteome</keyword>
<evidence type="ECO:0000313" key="2">
    <source>
        <dbReference type="Proteomes" id="UP000027195"/>
    </source>
</evidence>
<dbReference type="AlphaFoldDB" id="A0A067N8V6"/>
<dbReference type="OrthoDB" id="2537258at2759"/>